<dbReference type="STRING" id="109895.A0A507E490"/>
<dbReference type="PANTHER" id="PTHR30266:SF2">
    <property type="entry name" value="LARGE-CONDUCTANCE MECHANOSENSITIVE CHANNEL"/>
    <property type="match status" value="1"/>
</dbReference>
<sequence length="204" mass="22618">MASPSTERAPLLPRAAASARAVSRSTWEDFREFIDRGKVLDLAVAVVLGAAFTSIVSSVVDDLLSPVIGLIMSHPLDQAFLVLRRANPNSEGCSKHRAWCENPKTIEQAKEVGSVTWNYGHFLQRVIDFFLIAVILFFIIKAYTRLLNKRSKFLKRIKDCPFCLEDIPEKASKCKFCGSNVTPMNRGVELPVPAERPAPPPAAH</sequence>
<keyword evidence="2" id="KW-0813">Transport</keyword>
<dbReference type="HAMAP" id="MF_00115">
    <property type="entry name" value="MscL"/>
    <property type="match status" value="1"/>
</dbReference>
<keyword evidence="3" id="KW-1003">Cell membrane</keyword>
<reference evidence="10 11" key="1">
    <citation type="journal article" date="2019" name="Sci. Rep.">
        <title>Comparative genomics of chytrid fungi reveal insights into the obligate biotrophic and pathogenic lifestyle of Synchytrium endobioticum.</title>
        <authorList>
            <person name="van de Vossenberg B.T.L.H."/>
            <person name="Warris S."/>
            <person name="Nguyen H.D.T."/>
            <person name="van Gent-Pelzer M.P.E."/>
            <person name="Joly D.L."/>
            <person name="van de Geest H.C."/>
            <person name="Bonants P.J.M."/>
            <person name="Smith D.S."/>
            <person name="Levesque C.A."/>
            <person name="van der Lee T.A.J."/>
        </authorList>
    </citation>
    <scope>NUCLEOTIDE SEQUENCE [LARGE SCALE GENOMIC DNA]</scope>
    <source>
        <strain evidence="10 11">CBS 809.83</strain>
    </source>
</reference>
<evidence type="ECO:0000256" key="7">
    <source>
        <dbReference type="ARBA" id="ARBA00023136"/>
    </source>
</evidence>
<feature type="transmembrane region" description="Helical" evidence="9">
    <location>
        <begin position="39"/>
        <end position="60"/>
    </location>
</feature>
<dbReference type="GO" id="GO:0008381">
    <property type="term" value="F:mechanosensitive monoatomic ion channel activity"/>
    <property type="evidence" value="ECO:0007669"/>
    <property type="project" value="InterPro"/>
</dbReference>
<dbReference type="InterPro" id="IPR001185">
    <property type="entry name" value="MS_channel"/>
</dbReference>
<gene>
    <name evidence="10" type="ORF">PhCBS80983_g02830</name>
</gene>
<evidence type="ECO:0000256" key="4">
    <source>
        <dbReference type="ARBA" id="ARBA00022692"/>
    </source>
</evidence>
<dbReference type="Gene3D" id="1.10.1200.120">
    <property type="entry name" value="Large-conductance mechanosensitive channel, MscL, domain 1"/>
    <property type="match status" value="1"/>
</dbReference>
<proteinExistence type="inferred from homology"/>
<evidence type="ECO:0000313" key="11">
    <source>
        <dbReference type="Proteomes" id="UP000318582"/>
    </source>
</evidence>
<keyword evidence="5 9" id="KW-1133">Transmembrane helix</keyword>
<organism evidence="10 11">
    <name type="scientific">Powellomyces hirtus</name>
    <dbReference type="NCBI Taxonomy" id="109895"/>
    <lineage>
        <taxon>Eukaryota</taxon>
        <taxon>Fungi</taxon>
        <taxon>Fungi incertae sedis</taxon>
        <taxon>Chytridiomycota</taxon>
        <taxon>Chytridiomycota incertae sedis</taxon>
        <taxon>Chytridiomycetes</taxon>
        <taxon>Spizellomycetales</taxon>
        <taxon>Powellomycetaceae</taxon>
        <taxon>Powellomyces</taxon>
    </lineage>
</organism>
<evidence type="ECO:0000256" key="2">
    <source>
        <dbReference type="ARBA" id="ARBA00022448"/>
    </source>
</evidence>
<keyword evidence="6" id="KW-0406">Ion transport</keyword>
<name>A0A507E490_9FUNG</name>
<evidence type="ECO:0008006" key="12">
    <source>
        <dbReference type="Google" id="ProtNLM"/>
    </source>
</evidence>
<evidence type="ECO:0000256" key="1">
    <source>
        <dbReference type="ARBA" id="ARBA00004141"/>
    </source>
</evidence>
<dbReference type="GO" id="GO:0016020">
    <property type="term" value="C:membrane"/>
    <property type="evidence" value="ECO:0007669"/>
    <property type="project" value="UniProtKB-SubCell"/>
</dbReference>
<evidence type="ECO:0000313" key="10">
    <source>
        <dbReference type="EMBL" id="TPX58883.1"/>
    </source>
</evidence>
<accession>A0A507E490</accession>
<dbReference type="SUPFAM" id="SSF81330">
    <property type="entry name" value="Gated mechanosensitive channel"/>
    <property type="match status" value="1"/>
</dbReference>
<dbReference type="EMBL" id="QEAQ01000031">
    <property type="protein sequence ID" value="TPX58883.1"/>
    <property type="molecule type" value="Genomic_DNA"/>
</dbReference>
<dbReference type="PANTHER" id="PTHR30266">
    <property type="entry name" value="MECHANOSENSITIVE CHANNEL MSCL"/>
    <property type="match status" value="1"/>
</dbReference>
<dbReference type="Proteomes" id="UP000318582">
    <property type="component" value="Unassembled WGS sequence"/>
</dbReference>
<evidence type="ECO:0000256" key="8">
    <source>
        <dbReference type="ARBA" id="ARBA00023303"/>
    </source>
</evidence>
<keyword evidence="7 9" id="KW-0472">Membrane</keyword>
<keyword evidence="4 9" id="KW-0812">Transmembrane</keyword>
<protein>
    <recommendedName>
        <fullName evidence="12">Large conductance mechanosensitive channel protein</fullName>
    </recommendedName>
</protein>
<comment type="caution">
    <text evidence="10">The sequence shown here is derived from an EMBL/GenBank/DDBJ whole genome shotgun (WGS) entry which is preliminary data.</text>
</comment>
<evidence type="ECO:0000256" key="3">
    <source>
        <dbReference type="ARBA" id="ARBA00022475"/>
    </source>
</evidence>
<evidence type="ECO:0000256" key="5">
    <source>
        <dbReference type="ARBA" id="ARBA00022989"/>
    </source>
</evidence>
<dbReference type="InterPro" id="IPR036019">
    <property type="entry name" value="MscL_channel"/>
</dbReference>
<feature type="transmembrane region" description="Helical" evidence="9">
    <location>
        <begin position="122"/>
        <end position="143"/>
    </location>
</feature>
<dbReference type="AlphaFoldDB" id="A0A507E490"/>
<dbReference type="Pfam" id="PF01741">
    <property type="entry name" value="MscL"/>
    <property type="match status" value="1"/>
</dbReference>
<keyword evidence="11" id="KW-1185">Reference proteome</keyword>
<dbReference type="InterPro" id="IPR037673">
    <property type="entry name" value="MSC/AndL"/>
</dbReference>
<evidence type="ECO:0000256" key="9">
    <source>
        <dbReference type="SAM" id="Phobius"/>
    </source>
</evidence>
<keyword evidence="8" id="KW-0407">Ion channel</keyword>
<comment type="subcellular location">
    <subcellularLocation>
        <location evidence="1">Membrane</location>
        <topology evidence="1">Multi-pass membrane protein</topology>
    </subcellularLocation>
</comment>
<evidence type="ECO:0000256" key="6">
    <source>
        <dbReference type="ARBA" id="ARBA00023065"/>
    </source>
</evidence>